<evidence type="ECO:0000313" key="3">
    <source>
        <dbReference type="Proteomes" id="UP000275078"/>
    </source>
</evidence>
<dbReference type="EMBL" id="ML119672">
    <property type="protein sequence ID" value="RPA82344.1"/>
    <property type="molecule type" value="Genomic_DNA"/>
</dbReference>
<dbReference type="Proteomes" id="UP000275078">
    <property type="component" value="Unassembled WGS sequence"/>
</dbReference>
<proteinExistence type="predicted"/>
<keyword evidence="3" id="KW-1185">Reference proteome</keyword>
<name>A0A3N4IL53_ASCIM</name>
<reference evidence="2 3" key="1">
    <citation type="journal article" date="2018" name="Nat. Ecol. Evol.">
        <title>Pezizomycetes genomes reveal the molecular basis of ectomycorrhizal truffle lifestyle.</title>
        <authorList>
            <person name="Murat C."/>
            <person name="Payen T."/>
            <person name="Noel B."/>
            <person name="Kuo A."/>
            <person name="Morin E."/>
            <person name="Chen J."/>
            <person name="Kohler A."/>
            <person name="Krizsan K."/>
            <person name="Balestrini R."/>
            <person name="Da Silva C."/>
            <person name="Montanini B."/>
            <person name="Hainaut M."/>
            <person name="Levati E."/>
            <person name="Barry K.W."/>
            <person name="Belfiori B."/>
            <person name="Cichocki N."/>
            <person name="Clum A."/>
            <person name="Dockter R.B."/>
            <person name="Fauchery L."/>
            <person name="Guy J."/>
            <person name="Iotti M."/>
            <person name="Le Tacon F."/>
            <person name="Lindquist E.A."/>
            <person name="Lipzen A."/>
            <person name="Malagnac F."/>
            <person name="Mello A."/>
            <person name="Molinier V."/>
            <person name="Miyauchi S."/>
            <person name="Poulain J."/>
            <person name="Riccioni C."/>
            <person name="Rubini A."/>
            <person name="Sitrit Y."/>
            <person name="Splivallo R."/>
            <person name="Traeger S."/>
            <person name="Wang M."/>
            <person name="Zifcakova L."/>
            <person name="Wipf D."/>
            <person name="Zambonelli A."/>
            <person name="Paolocci F."/>
            <person name="Nowrousian M."/>
            <person name="Ottonello S."/>
            <person name="Baldrian P."/>
            <person name="Spatafora J.W."/>
            <person name="Henrissat B."/>
            <person name="Nagy L.G."/>
            <person name="Aury J.M."/>
            <person name="Wincker P."/>
            <person name="Grigoriev I.V."/>
            <person name="Bonfante P."/>
            <person name="Martin F.M."/>
        </authorList>
    </citation>
    <scope>NUCLEOTIDE SEQUENCE [LARGE SCALE GENOMIC DNA]</scope>
    <source>
        <strain evidence="2 3">RN42</strain>
    </source>
</reference>
<evidence type="ECO:0000256" key="1">
    <source>
        <dbReference type="SAM" id="MobiDB-lite"/>
    </source>
</evidence>
<feature type="region of interest" description="Disordered" evidence="1">
    <location>
        <begin position="624"/>
        <end position="646"/>
    </location>
</feature>
<dbReference type="AlphaFoldDB" id="A0A3N4IL53"/>
<accession>A0A3N4IL53</accession>
<evidence type="ECO:0008006" key="4">
    <source>
        <dbReference type="Google" id="ProtNLM"/>
    </source>
</evidence>
<organism evidence="2 3">
    <name type="scientific">Ascobolus immersus RN42</name>
    <dbReference type="NCBI Taxonomy" id="1160509"/>
    <lineage>
        <taxon>Eukaryota</taxon>
        <taxon>Fungi</taxon>
        <taxon>Dikarya</taxon>
        <taxon>Ascomycota</taxon>
        <taxon>Pezizomycotina</taxon>
        <taxon>Pezizomycetes</taxon>
        <taxon>Pezizales</taxon>
        <taxon>Ascobolaceae</taxon>
        <taxon>Ascobolus</taxon>
    </lineage>
</organism>
<evidence type="ECO:0000313" key="2">
    <source>
        <dbReference type="EMBL" id="RPA82344.1"/>
    </source>
</evidence>
<sequence>MAFATAFEDTSSTCLLGKPHNASDTSLPSSSSVCSSVRYQASCFDSNTVFPKLYGEKLDDKAIADGLAKEMKTLCVEFCAMLSSLYKIQKKHGDNYPTLLWKLSVFKKWMQDVLSEEGESPCLLVRICRVDSQRLAHNEWYQTIKDEPAKSEFKNRTGKDPWKVQVFSMRIRRHLEGIVYHAALINSRKSSKLEWDAKCSGSTEMVMLGMDYVLEYYSKKSLDRLVDFWERKTKAERFYNQKYDGQVELSSEEVVFKEKVSRFLKGWLKKHDTVESKVFSARLLRAAELYRKVLIREQWKTLEIYKIRPKDVRGPELDFEFIFYICPFDSECCDEEFFPGATGWYEHMFETHNWRSEYGHVDQSNDECRMHGGPNGQFVARRHYTIARAPIDSLFHAISRGLEEPRCPVCKRTLDEVRRSDEGIATKLTNKVQNAVASIPRSPVERPTRSAPDAFGHIEKHFQDLFQHAVEFQIKATILSAPPIDKSKQTHLFALPLEIRLMIYSHCTAVSLLRLASSSSQLKTEVNAYPSIFTNAPGYWPYWPSTDKEGLRLINIGEKLEMEVGDKYSARRTVSLVANTTFSWEYRGRGWLERTTHGRRFLEKKRGLKLRDWAWEATKDMPAGRKGGKLWPAPGGGSYRRRGVRK</sequence>
<gene>
    <name evidence="2" type="ORF">BJ508DRAFT_361283</name>
</gene>
<protein>
    <recommendedName>
        <fullName evidence="4">F-box domain-containing protein</fullName>
    </recommendedName>
</protein>